<dbReference type="NCBIfam" id="TIGR01630">
    <property type="entry name" value="psiM2_ORF9"/>
    <property type="match status" value="1"/>
</dbReference>
<gene>
    <name evidence="2" type="ORF">SAMN04488006_0473</name>
</gene>
<dbReference type="EMBL" id="FOZP01000001">
    <property type="protein sequence ID" value="SFS30697.1"/>
    <property type="molecule type" value="Genomic_DNA"/>
</dbReference>
<organism evidence="2 3">
    <name type="scientific">Lutibacter maritimus</name>
    <dbReference type="NCBI Taxonomy" id="593133"/>
    <lineage>
        <taxon>Bacteria</taxon>
        <taxon>Pseudomonadati</taxon>
        <taxon>Bacteroidota</taxon>
        <taxon>Flavobacteriia</taxon>
        <taxon>Flavobacteriales</taxon>
        <taxon>Flavobacteriaceae</taxon>
        <taxon>Lutibacter</taxon>
    </lineage>
</organism>
<reference evidence="3" key="1">
    <citation type="submission" date="2016-10" db="EMBL/GenBank/DDBJ databases">
        <authorList>
            <person name="Varghese N."/>
            <person name="Submissions S."/>
        </authorList>
    </citation>
    <scope>NUCLEOTIDE SEQUENCE [LARGE SCALE GENOMIC DNA]</scope>
    <source>
        <strain evidence="3">DSM 24450</strain>
    </source>
</reference>
<evidence type="ECO:0000313" key="3">
    <source>
        <dbReference type="Proteomes" id="UP000199312"/>
    </source>
</evidence>
<proteinExistence type="predicted"/>
<evidence type="ECO:0000256" key="1">
    <source>
        <dbReference type="SAM" id="MobiDB-lite"/>
    </source>
</evidence>
<dbReference type="AlphaFoldDB" id="A0A1I6NRY0"/>
<name>A0A1I6NRY0_9FLAO</name>
<feature type="region of interest" description="Disordered" evidence="1">
    <location>
        <begin position="266"/>
        <end position="300"/>
    </location>
</feature>
<dbReference type="InterPro" id="IPR006517">
    <property type="entry name" value="Phage_terminase_lsu-like_C"/>
</dbReference>
<accession>A0A1I6NRY0</accession>
<feature type="compositionally biased region" description="Basic and acidic residues" evidence="1">
    <location>
        <begin position="268"/>
        <end position="300"/>
    </location>
</feature>
<dbReference type="Proteomes" id="UP000199312">
    <property type="component" value="Unassembled WGS sequence"/>
</dbReference>
<dbReference type="RefSeq" id="WP_090222157.1">
    <property type="nucleotide sequence ID" value="NZ_FOZP01000001.1"/>
</dbReference>
<keyword evidence="3" id="KW-1185">Reference proteome</keyword>
<evidence type="ECO:0000313" key="2">
    <source>
        <dbReference type="EMBL" id="SFS30697.1"/>
    </source>
</evidence>
<sequence length="505" mass="58174">MSLNHNEYERLKHLLYLNDVEDSRDNLLKFTKTTFKKFTPKEFHIKFYDILNRFAHKEIKNLITSMPPQHGKSEAATRRLFAFIAGLRPDEKMGLICYAATKSEKFGREIMGIMREQVYKDIFPNVQYPERGYTGAKANTNTERESINSLGSMKFVGVGGPLTGDAIDILAMDDLYKDWKEANSPIVQENVWDWYIAVADSRLHNDSQQLITFTRWSDNDLIAKLISLGLVVLYDGSEDLDTVIANLRDDQFLMINFPALKVGEPTELDPRKPGEALWEEKHSKKKLESTRDKDPDKFECLHQGNPVNKKGLLYRKFKTYTELPELKIIKNYTDTADTGKDYLCSIVYGIPLNKIDTHKYIIDVLFTNEAMEVTEPQTAKLLNDNNVNLAKIESNNGGRGFARNVKTEIKNRKYKNTAIIWFHQGNNKEARIFSESASVNNEIVMPDDWHIRWPDFYQHITTYKKIFSENKIDDGPDTLTGIIETEAVKKVTLKTELSKEELGLF</sequence>
<protein>
    <submittedName>
        <fullName evidence="2">Phage uncharacterized protein (Putative large terminase), C-terminal domain-containing protein</fullName>
    </submittedName>
</protein>
<dbReference type="OrthoDB" id="9771580at2"/>
<dbReference type="STRING" id="593133.SAMN04488006_0473"/>